<comment type="caution">
    <text evidence="2">The sequence shown here is derived from an EMBL/GenBank/DDBJ whole genome shotgun (WGS) entry which is preliminary data.</text>
</comment>
<proteinExistence type="predicted"/>
<dbReference type="SUPFAM" id="SSF53448">
    <property type="entry name" value="Nucleotide-diphospho-sugar transferases"/>
    <property type="match status" value="1"/>
</dbReference>
<gene>
    <name evidence="2" type="ORF">UT23_C0008G0051</name>
</gene>
<sequence>MKKLRTLSAVVLTKNQEKNIVECIKSLTFCDEVLVIDDNSIDKTIYLARSNGAKVFSRSLNNDFSSQRNFGLEKAKGEWVLFLDADEKVSDELQKEILRELNLKDNPYTGYYFRRSDFIWGRELKFGETGNIKLLRLAKKGSGKWKRKVHEVWQIEGRIKTLRNPLIHHPHQTLSEFIADINFHTNLDISAKIQEGKRSSLLKIIYWPIAKFKLNWLLRLGFLDETQGFVIAILMSFHSFLSWSKLWQNQKKN</sequence>
<dbReference type="Proteomes" id="UP000034325">
    <property type="component" value="Unassembled WGS sequence"/>
</dbReference>
<evidence type="ECO:0000313" key="2">
    <source>
        <dbReference type="EMBL" id="KKQ97778.1"/>
    </source>
</evidence>
<dbReference type="Gene3D" id="3.90.550.10">
    <property type="entry name" value="Spore Coat Polysaccharide Biosynthesis Protein SpsA, Chain A"/>
    <property type="match status" value="1"/>
</dbReference>
<dbReference type="GO" id="GO:0016740">
    <property type="term" value="F:transferase activity"/>
    <property type="evidence" value="ECO:0007669"/>
    <property type="project" value="UniProtKB-KW"/>
</dbReference>
<dbReference type="InterPro" id="IPR029044">
    <property type="entry name" value="Nucleotide-diphossugar_trans"/>
</dbReference>
<dbReference type="PANTHER" id="PTHR43630:SF2">
    <property type="entry name" value="GLYCOSYLTRANSFERASE"/>
    <property type="match status" value="1"/>
</dbReference>
<protein>
    <submittedName>
        <fullName evidence="2">Glycosyl transferase family 2</fullName>
    </submittedName>
</protein>
<dbReference type="PANTHER" id="PTHR43630">
    <property type="entry name" value="POLY-BETA-1,6-N-ACETYL-D-GLUCOSAMINE SYNTHASE"/>
    <property type="match status" value="1"/>
</dbReference>
<dbReference type="CDD" id="cd02511">
    <property type="entry name" value="Beta4Glucosyltransferase"/>
    <property type="match status" value="1"/>
</dbReference>
<dbReference type="Pfam" id="PF00535">
    <property type="entry name" value="Glycos_transf_2"/>
    <property type="match status" value="1"/>
</dbReference>
<organism evidence="2 3">
    <name type="scientific">Candidatus Woesebacteria bacterium GW2011_GWA1_39_12</name>
    <dbReference type="NCBI Taxonomy" id="1618549"/>
    <lineage>
        <taxon>Bacteria</taxon>
        <taxon>Candidatus Woeseibacteriota</taxon>
    </lineage>
</organism>
<keyword evidence="2" id="KW-0808">Transferase</keyword>
<name>A0A0G0M0U4_9BACT</name>
<feature type="domain" description="Glycosyltransferase 2-like" evidence="1">
    <location>
        <begin position="8"/>
        <end position="114"/>
    </location>
</feature>
<evidence type="ECO:0000259" key="1">
    <source>
        <dbReference type="Pfam" id="PF00535"/>
    </source>
</evidence>
<accession>A0A0G0M0U4</accession>
<evidence type="ECO:0000313" key="3">
    <source>
        <dbReference type="Proteomes" id="UP000034325"/>
    </source>
</evidence>
<dbReference type="InterPro" id="IPR001173">
    <property type="entry name" value="Glyco_trans_2-like"/>
</dbReference>
<dbReference type="AlphaFoldDB" id="A0A0G0M0U4"/>
<reference evidence="2 3" key="1">
    <citation type="journal article" date="2015" name="Nature">
        <title>rRNA introns, odd ribosomes, and small enigmatic genomes across a large radiation of phyla.</title>
        <authorList>
            <person name="Brown C.T."/>
            <person name="Hug L.A."/>
            <person name="Thomas B.C."/>
            <person name="Sharon I."/>
            <person name="Castelle C.J."/>
            <person name="Singh A."/>
            <person name="Wilkins M.J."/>
            <person name="Williams K.H."/>
            <person name="Banfield J.F."/>
        </authorList>
    </citation>
    <scope>NUCLEOTIDE SEQUENCE [LARGE SCALE GENOMIC DNA]</scope>
</reference>
<dbReference type="EMBL" id="LBWA01000008">
    <property type="protein sequence ID" value="KKQ97778.1"/>
    <property type="molecule type" value="Genomic_DNA"/>
</dbReference>